<evidence type="ECO:0000313" key="3">
    <source>
        <dbReference type="Proteomes" id="UP000887013"/>
    </source>
</evidence>
<name>A0A8X6QGW8_NEPPI</name>
<accession>A0A8X6QGW8</accession>
<evidence type="ECO:0000313" key="2">
    <source>
        <dbReference type="EMBL" id="GFU12871.1"/>
    </source>
</evidence>
<keyword evidence="3" id="KW-1185">Reference proteome</keyword>
<feature type="signal peptide" evidence="1">
    <location>
        <begin position="1"/>
        <end position="19"/>
    </location>
</feature>
<reference evidence="2" key="1">
    <citation type="submission" date="2020-08" db="EMBL/GenBank/DDBJ databases">
        <title>Multicomponent nature underlies the extraordinary mechanical properties of spider dragline silk.</title>
        <authorList>
            <person name="Kono N."/>
            <person name="Nakamura H."/>
            <person name="Mori M."/>
            <person name="Yoshida Y."/>
            <person name="Ohtoshi R."/>
            <person name="Malay A.D."/>
            <person name="Moran D.A.P."/>
            <person name="Tomita M."/>
            <person name="Numata K."/>
            <person name="Arakawa K."/>
        </authorList>
    </citation>
    <scope>NUCLEOTIDE SEQUENCE</scope>
</reference>
<organism evidence="2 3">
    <name type="scientific">Nephila pilipes</name>
    <name type="common">Giant wood spider</name>
    <name type="synonym">Nephila maculata</name>
    <dbReference type="NCBI Taxonomy" id="299642"/>
    <lineage>
        <taxon>Eukaryota</taxon>
        <taxon>Metazoa</taxon>
        <taxon>Ecdysozoa</taxon>
        <taxon>Arthropoda</taxon>
        <taxon>Chelicerata</taxon>
        <taxon>Arachnida</taxon>
        <taxon>Araneae</taxon>
        <taxon>Araneomorphae</taxon>
        <taxon>Entelegynae</taxon>
        <taxon>Araneoidea</taxon>
        <taxon>Nephilidae</taxon>
        <taxon>Nephila</taxon>
    </lineage>
</organism>
<gene>
    <name evidence="2" type="ORF">NPIL_54921</name>
</gene>
<proteinExistence type="predicted"/>
<sequence>MVVGILVLTIAIFHSRMKANTTINIHQKYSNHPYHWIQEERGKYRLLFYKSADERLLPYRKKPLNRCHYQIFKCQPW</sequence>
<evidence type="ECO:0000256" key="1">
    <source>
        <dbReference type="SAM" id="SignalP"/>
    </source>
</evidence>
<protein>
    <submittedName>
        <fullName evidence="2">Uncharacterized protein</fullName>
    </submittedName>
</protein>
<keyword evidence="1" id="KW-0732">Signal</keyword>
<feature type="chain" id="PRO_5036464496" evidence="1">
    <location>
        <begin position="20"/>
        <end position="77"/>
    </location>
</feature>
<comment type="caution">
    <text evidence="2">The sequence shown here is derived from an EMBL/GenBank/DDBJ whole genome shotgun (WGS) entry which is preliminary data.</text>
</comment>
<dbReference type="Proteomes" id="UP000887013">
    <property type="component" value="Unassembled WGS sequence"/>
</dbReference>
<dbReference type="AlphaFoldDB" id="A0A8X6QGW8"/>
<dbReference type="EMBL" id="BMAW01125552">
    <property type="protein sequence ID" value="GFU12871.1"/>
    <property type="molecule type" value="Genomic_DNA"/>
</dbReference>